<dbReference type="OrthoDB" id="7970201at2759"/>
<protein>
    <submittedName>
        <fullName evidence="2">Uncharacterized protein</fullName>
    </submittedName>
</protein>
<accession>W8C9Y0</accession>
<reference evidence="2" key="2">
    <citation type="journal article" date="2014" name="BMC Genomics">
        <title>A genomic perspective to assessing quality of mass-reared SIT flies used in Mediterranean fruit fly (Ceratitis capitata) eradication in California.</title>
        <authorList>
            <person name="Calla B."/>
            <person name="Hall B."/>
            <person name="Hou S."/>
            <person name="Geib S.M."/>
        </authorList>
    </citation>
    <scope>NUCLEOTIDE SEQUENCE</scope>
</reference>
<sequence>MSRYHNENLIDLSMEDEMQLFLTEAGTKPDTTILERAMNCPMDCPLPKGESVGTDFDGIDNNPFDLVQKLATRPADPFDIVEKEAYTEASHPMQTPKEVKEGKLLSLSDDNIIDDDSDCQAKDKNPTEICDRKGFDATTSNCSSSVYQTALFHDIESESPPVSMSIKSTPDSCSSAIDSDEYSANSAEGYSAKIRKALENRKRLLKLSIANSTFNSPLNCRPRQWDSGFSAAFSAAAHFSDYILATESPLKLVDDDLITEEAKKLTEAENDFEADLQMLSIPMLRELPSIVPEETSIASKEANAVISSQQNVTPPDINAIREKLREKRMNTCKEQDVVSLIDNLKSLMCDNDIVDDNKKTQANCLLKKLSAALNTKQIEDSETSIKKVNEEKIATSTHGAQTIKRQGTFDMELQSKINTDCDKPEIIQTTVADSSHLTHSLQSTQSLSPPKEIPESMIKSLSPPKDIPETMIKSSATYDGEPITERENLLLPHVDTFSPNVSPTKQNSAATNPELNNIIEQISKLLEQHQVATQTANAGSGNNSNSTGNNAQQSTMCNPTFIVVVPSNSVQSNNAHNVDIPSCNDANNDINDVMPRRRSQSLSIHDKVKIVQLPLRPQARQKVTEEDLLQIVDRSSQFNSSTSEIKTPVRTTLRRNSFSSGTPNTPLTSLNHGAGVAFTRKIQNASVQSRYSLGTSKLQDRDAHQQAVVHPITRSNLNVFKPDLKKKSKQQTAKTSIMASNGPLKAVIPIKKVAPMLTVAMATPERSSASSRIQFQKVSMETSMHLLTTAGKISHTSTPMPTARNSDQIPDFPNACSTPSISGAIKRPDGTVTKKHPRFSISTPTFKTQQAFTNNSGLKTRAKPVPAKPKSPVRLRNSLGGMTAPAPVIKGRQPLVKEQNVPKQTTSRLSTRLSTRSSICTGFSTNKENKKP</sequence>
<dbReference type="AlphaFoldDB" id="W8C9Y0"/>
<feature type="compositionally biased region" description="Low complexity" evidence="1">
    <location>
        <begin position="534"/>
        <end position="554"/>
    </location>
</feature>
<evidence type="ECO:0000313" key="2">
    <source>
        <dbReference type="EMBL" id="JAC04792.1"/>
    </source>
</evidence>
<feature type="compositionally biased region" description="Low complexity" evidence="1">
    <location>
        <begin position="434"/>
        <end position="448"/>
    </location>
</feature>
<feature type="region of interest" description="Disordered" evidence="1">
    <location>
        <begin position="432"/>
        <end position="471"/>
    </location>
</feature>
<evidence type="ECO:0000256" key="1">
    <source>
        <dbReference type="SAM" id="MobiDB-lite"/>
    </source>
</evidence>
<feature type="compositionally biased region" description="Low complexity" evidence="1">
    <location>
        <begin position="863"/>
        <end position="872"/>
    </location>
</feature>
<feature type="region of interest" description="Disordered" evidence="1">
    <location>
        <begin position="858"/>
        <end position="932"/>
    </location>
</feature>
<name>W8C9Y0_CERCA</name>
<proteinExistence type="evidence at transcript level"/>
<organism evidence="2">
    <name type="scientific">Ceratitis capitata</name>
    <name type="common">Mediterranean fruit fly</name>
    <name type="synonym">Tephritis capitata</name>
    <dbReference type="NCBI Taxonomy" id="7213"/>
    <lineage>
        <taxon>Eukaryota</taxon>
        <taxon>Metazoa</taxon>
        <taxon>Ecdysozoa</taxon>
        <taxon>Arthropoda</taxon>
        <taxon>Hexapoda</taxon>
        <taxon>Insecta</taxon>
        <taxon>Pterygota</taxon>
        <taxon>Neoptera</taxon>
        <taxon>Endopterygota</taxon>
        <taxon>Diptera</taxon>
        <taxon>Brachycera</taxon>
        <taxon>Muscomorpha</taxon>
        <taxon>Tephritoidea</taxon>
        <taxon>Tephritidae</taxon>
        <taxon>Ceratitis</taxon>
        <taxon>Ceratitis</taxon>
    </lineage>
</organism>
<reference evidence="2" key="1">
    <citation type="submission" date="2013-07" db="EMBL/GenBank/DDBJ databases">
        <authorList>
            <person name="Geib S."/>
        </authorList>
    </citation>
    <scope>NUCLEOTIDE SEQUENCE</scope>
</reference>
<feature type="compositionally biased region" description="Low complexity" evidence="1">
    <location>
        <begin position="905"/>
        <end position="918"/>
    </location>
</feature>
<dbReference type="EMBL" id="GAMC01001764">
    <property type="protein sequence ID" value="JAC04792.1"/>
    <property type="molecule type" value="mRNA"/>
</dbReference>
<feature type="region of interest" description="Disordered" evidence="1">
    <location>
        <begin position="532"/>
        <end position="554"/>
    </location>
</feature>